<sequence>MKEKEKKYKPTAIARMFNIRPGTVAQRFASPYAEKRWGVVTERRPDGSINRYVPESNLHFWKENISYVGRPVFKKDD</sequence>
<proteinExistence type="predicted"/>
<organism evidence="1 2">
    <name type="scientific">candidate division WS6 bacterium 34_10</name>
    <dbReference type="NCBI Taxonomy" id="1641389"/>
    <lineage>
        <taxon>Bacteria</taxon>
        <taxon>Candidatus Dojkabacteria</taxon>
    </lineage>
</organism>
<reference evidence="2" key="1">
    <citation type="journal article" date="2015" name="MBio">
        <title>Genome-Resolved Metagenomic Analysis Reveals Roles for Candidate Phyla and Other Microbial Community Members in Biogeochemical Transformations in Oil Reservoirs.</title>
        <authorList>
            <person name="Hu P."/>
            <person name="Tom L."/>
            <person name="Singh A."/>
            <person name="Thomas B.C."/>
            <person name="Baker B.J."/>
            <person name="Piceno Y.M."/>
            <person name="Andersen G.L."/>
            <person name="Banfield J.F."/>
        </authorList>
    </citation>
    <scope>NUCLEOTIDE SEQUENCE [LARGE SCALE GENOMIC DNA]</scope>
</reference>
<evidence type="ECO:0000313" key="2">
    <source>
        <dbReference type="Proteomes" id="UP000053904"/>
    </source>
</evidence>
<dbReference type="EMBL" id="LGGO01000145">
    <property type="protein sequence ID" value="KUK76481.1"/>
    <property type="molecule type" value="Genomic_DNA"/>
</dbReference>
<comment type="caution">
    <text evidence="1">The sequence shown here is derived from an EMBL/GenBank/DDBJ whole genome shotgun (WGS) entry which is preliminary data.</text>
</comment>
<name>A0A117LZS4_9BACT</name>
<dbReference type="AlphaFoldDB" id="A0A117LZS4"/>
<accession>A0A117LZS4</accession>
<dbReference type="Proteomes" id="UP000053904">
    <property type="component" value="Unassembled WGS sequence"/>
</dbReference>
<gene>
    <name evidence="1" type="ORF">XD93_0892</name>
</gene>
<protein>
    <submittedName>
        <fullName evidence="1">Uncharacterized protein</fullName>
    </submittedName>
</protein>
<evidence type="ECO:0000313" key="1">
    <source>
        <dbReference type="EMBL" id="KUK76481.1"/>
    </source>
</evidence>